<evidence type="ECO:0000256" key="8">
    <source>
        <dbReference type="ARBA" id="ARBA00022801"/>
    </source>
</evidence>
<evidence type="ECO:0000256" key="2">
    <source>
        <dbReference type="ARBA" id="ARBA00022448"/>
    </source>
</evidence>
<keyword evidence="3" id="KW-0150">Chloroplast</keyword>
<keyword evidence="11" id="KW-0653">Protein transport</keyword>
<feature type="region of interest" description="Disordered" evidence="17">
    <location>
        <begin position="104"/>
        <end position="162"/>
    </location>
</feature>
<evidence type="ECO:0000256" key="9">
    <source>
        <dbReference type="ARBA" id="ARBA00022805"/>
    </source>
</evidence>
<evidence type="ECO:0000256" key="3">
    <source>
        <dbReference type="ARBA" id="ARBA00022528"/>
    </source>
</evidence>
<keyword evidence="6" id="KW-0479">Metal-binding</keyword>
<evidence type="ECO:0000256" key="13">
    <source>
        <dbReference type="ARBA" id="ARBA00023134"/>
    </source>
</evidence>
<dbReference type="GO" id="GO:0015031">
    <property type="term" value="P:protein transport"/>
    <property type="evidence" value="ECO:0007669"/>
    <property type="project" value="UniProtKB-KW"/>
</dbReference>
<gene>
    <name evidence="19" type="ORF">F511_17132</name>
</gene>
<dbReference type="EMBL" id="KV008751">
    <property type="protein sequence ID" value="KZV30087.1"/>
    <property type="molecule type" value="Genomic_DNA"/>
</dbReference>
<feature type="compositionally biased region" description="Low complexity" evidence="17">
    <location>
        <begin position="149"/>
        <end position="162"/>
    </location>
</feature>
<feature type="compositionally biased region" description="Acidic residues" evidence="17">
    <location>
        <begin position="105"/>
        <end position="115"/>
    </location>
</feature>
<keyword evidence="10" id="KW-0460">Magnesium</keyword>
<dbReference type="Proteomes" id="UP000250235">
    <property type="component" value="Unassembled WGS sequence"/>
</dbReference>
<feature type="compositionally biased region" description="Polar residues" evidence="17">
    <location>
        <begin position="116"/>
        <end position="131"/>
    </location>
</feature>
<evidence type="ECO:0000256" key="11">
    <source>
        <dbReference type="ARBA" id="ARBA00022927"/>
    </source>
</evidence>
<evidence type="ECO:0000256" key="16">
    <source>
        <dbReference type="ARBA" id="ARBA00023775"/>
    </source>
</evidence>
<comment type="subcellular location">
    <subcellularLocation>
        <location evidence="15">Plastid</location>
        <location evidence="15">Chloroplast outer membrane</location>
        <topology evidence="15">Single-pass membrane protein</topology>
    </subcellularLocation>
</comment>
<evidence type="ECO:0000256" key="7">
    <source>
        <dbReference type="ARBA" id="ARBA00022741"/>
    </source>
</evidence>
<evidence type="ECO:0000256" key="5">
    <source>
        <dbReference type="ARBA" id="ARBA00022692"/>
    </source>
</evidence>
<evidence type="ECO:0000313" key="20">
    <source>
        <dbReference type="Proteomes" id="UP000250235"/>
    </source>
</evidence>
<dbReference type="GO" id="GO:0016787">
    <property type="term" value="F:hydrolase activity"/>
    <property type="evidence" value="ECO:0007669"/>
    <property type="project" value="UniProtKB-KW"/>
</dbReference>
<dbReference type="PANTHER" id="PTHR10903">
    <property type="entry name" value="GTPASE, IMAP FAMILY MEMBER-RELATED"/>
    <property type="match status" value="1"/>
</dbReference>
<keyword evidence="9" id="KW-1002">Plastid outer membrane</keyword>
<dbReference type="AlphaFoldDB" id="A0A2Z7BDQ3"/>
<dbReference type="InterPro" id="IPR024283">
    <property type="entry name" value="TOC159_MAD"/>
</dbReference>
<keyword evidence="4" id="KW-0934">Plastid</keyword>
<name>A0A2Z7BDQ3_9LAMI</name>
<keyword evidence="13" id="KW-0342">GTP-binding</keyword>
<protein>
    <submittedName>
        <fullName evidence="19">Avirulence induced protein</fullName>
    </submittedName>
</protein>
<evidence type="ECO:0000256" key="10">
    <source>
        <dbReference type="ARBA" id="ARBA00022842"/>
    </source>
</evidence>
<accession>A0A2Z7BDQ3</accession>
<keyword evidence="12" id="KW-1133">Transmembrane helix</keyword>
<dbReference type="GO" id="GO:0046872">
    <property type="term" value="F:metal ion binding"/>
    <property type="evidence" value="ECO:0007669"/>
    <property type="project" value="UniProtKB-KW"/>
</dbReference>
<comment type="cofactor">
    <cofactor evidence="1">
        <name>Mg(2+)</name>
        <dbReference type="ChEBI" id="CHEBI:18420"/>
    </cofactor>
</comment>
<keyword evidence="5" id="KW-0812">Transmembrane</keyword>
<evidence type="ECO:0000259" key="18">
    <source>
        <dbReference type="PROSITE" id="PS51720"/>
    </source>
</evidence>
<evidence type="ECO:0000256" key="4">
    <source>
        <dbReference type="ARBA" id="ARBA00022640"/>
    </source>
</evidence>
<dbReference type="InterPro" id="IPR006703">
    <property type="entry name" value="G_AIG1"/>
</dbReference>
<dbReference type="Gene3D" id="3.40.50.300">
    <property type="entry name" value="P-loop containing nucleotide triphosphate hydrolases"/>
    <property type="match status" value="1"/>
</dbReference>
<dbReference type="SUPFAM" id="SSF52540">
    <property type="entry name" value="P-loop containing nucleoside triphosphate hydrolases"/>
    <property type="match status" value="1"/>
</dbReference>
<evidence type="ECO:0000256" key="1">
    <source>
        <dbReference type="ARBA" id="ARBA00001946"/>
    </source>
</evidence>
<evidence type="ECO:0000256" key="14">
    <source>
        <dbReference type="ARBA" id="ARBA00023136"/>
    </source>
</evidence>
<dbReference type="OrthoDB" id="8954335at2759"/>
<reference evidence="19 20" key="1">
    <citation type="journal article" date="2015" name="Proc. Natl. Acad. Sci. U.S.A.">
        <title>The resurrection genome of Boea hygrometrica: A blueprint for survival of dehydration.</title>
        <authorList>
            <person name="Xiao L."/>
            <person name="Yang G."/>
            <person name="Zhang L."/>
            <person name="Yang X."/>
            <person name="Zhao S."/>
            <person name="Ji Z."/>
            <person name="Zhou Q."/>
            <person name="Hu M."/>
            <person name="Wang Y."/>
            <person name="Chen M."/>
            <person name="Xu Y."/>
            <person name="Jin H."/>
            <person name="Xiao X."/>
            <person name="Hu G."/>
            <person name="Bao F."/>
            <person name="Hu Y."/>
            <person name="Wan P."/>
            <person name="Li L."/>
            <person name="Deng X."/>
            <person name="Kuang T."/>
            <person name="Xiang C."/>
            <person name="Zhu J.K."/>
            <person name="Oliver M.J."/>
            <person name="He Y."/>
        </authorList>
    </citation>
    <scope>NUCLEOTIDE SEQUENCE [LARGE SCALE GENOMIC DNA]</scope>
    <source>
        <strain evidence="20">cv. XS01</strain>
    </source>
</reference>
<dbReference type="PROSITE" id="PS51720">
    <property type="entry name" value="G_AIG1"/>
    <property type="match status" value="1"/>
</dbReference>
<dbReference type="InterPro" id="IPR027417">
    <property type="entry name" value="P-loop_NTPase"/>
</dbReference>
<evidence type="ECO:0000256" key="15">
    <source>
        <dbReference type="ARBA" id="ARBA00023766"/>
    </source>
</evidence>
<feature type="domain" description="AIG1-type G" evidence="18">
    <location>
        <begin position="242"/>
        <end position="473"/>
    </location>
</feature>
<evidence type="ECO:0000256" key="6">
    <source>
        <dbReference type="ARBA" id="ARBA00022723"/>
    </source>
</evidence>
<evidence type="ECO:0000313" key="19">
    <source>
        <dbReference type="EMBL" id="KZV30087.1"/>
    </source>
</evidence>
<evidence type="ECO:0000256" key="12">
    <source>
        <dbReference type="ARBA" id="ARBA00022989"/>
    </source>
</evidence>
<keyword evidence="7" id="KW-0547">Nucleotide-binding</keyword>
<dbReference type="FunFam" id="3.40.50.300:FF:000413">
    <property type="entry name" value="Translocase of chloroplast 120, chloroplastic"/>
    <property type="match status" value="1"/>
</dbReference>
<organism evidence="19 20">
    <name type="scientific">Dorcoceras hygrometricum</name>
    <dbReference type="NCBI Taxonomy" id="472368"/>
    <lineage>
        <taxon>Eukaryota</taxon>
        <taxon>Viridiplantae</taxon>
        <taxon>Streptophyta</taxon>
        <taxon>Embryophyta</taxon>
        <taxon>Tracheophyta</taxon>
        <taxon>Spermatophyta</taxon>
        <taxon>Magnoliopsida</taxon>
        <taxon>eudicotyledons</taxon>
        <taxon>Gunneridae</taxon>
        <taxon>Pentapetalae</taxon>
        <taxon>asterids</taxon>
        <taxon>lamiids</taxon>
        <taxon>Lamiales</taxon>
        <taxon>Gesneriaceae</taxon>
        <taxon>Didymocarpoideae</taxon>
        <taxon>Trichosporeae</taxon>
        <taxon>Loxocarpinae</taxon>
        <taxon>Dorcoceras</taxon>
    </lineage>
</organism>
<sequence>MCTRVLSSTEMVQPKTPYGLFNLLQSSPAPKIHTLRTEETVVCFPLDAIQKVDRWGLCYAHKVHRQDYFSSYRAVCMATIKDWVLSQMLSKSIGSTRPISASESYLDESLDEESENQGLTHTNTNLITQPVSAEPCSSGDNQMAPHPISLGMESSSGSNLSSEETDLDPLIVVEAQQINFLRTLQRLGLSRDNLLVAKVLYRIQLATLIRAGESDLKRANFKLDRARATAAEQEAIDMPKLNFSLKILVLGRTGVGKSSTINSIFGESKVITDAFQPATNQVQEIVGHVNGIRISFVDTPGLLPSSTNSVSKNRKILHSVKRFVRKSPPDVVLYFERLDLIDMGYCDFSLLKLITDILGPAMWFNTNIVMTHASAALPEGPNGYPVSYDSYVSHCTNVVQHQIHQAILDTKLENPVILVENHPYCMKDNSGRKILPNGQLWTSQFLLLCICTKILGDVSTILEYGDKIQFGRLSNVRHPSLPHLLSSFLKHSVHLNHGGADGETDEFLFSDMEEEDEYEQLPPIRILTRAQVQKLTSSEKKDYLDELDYRETLYLKNLLKQEYIRRKDKDNFDMSVPPSFDSSPPVHRFRCLVTGDQLVARPVLDPHGWDHDVGFDGINLEITREVTKNTIMHVAGQMSKDKQDFNIQSETTAAFLFPRGPAYSIGLDVQSAGKELICSFRGNTKLKSFKHNVTDCGVLVTYHGNRYIFGSKIEDSISVWRRLKLKMNAGHVTGAGLVAYGGSLEATVRGKDYPVRDEKVSLSMTILSFNKEPVLGGNLLCDFRLSRSTSMSVNASVNSQKMGQLRLKMNSSEHMEIALVAAISIFRCLFRRKSKNNLGNRETLETG</sequence>
<dbReference type="Pfam" id="PF11886">
    <property type="entry name" value="TOC159_MAD"/>
    <property type="match status" value="1"/>
</dbReference>
<dbReference type="InterPro" id="IPR045058">
    <property type="entry name" value="GIMA/IAN/Toc"/>
</dbReference>
<keyword evidence="2" id="KW-0813">Transport</keyword>
<proteinExistence type="inferred from homology"/>
<keyword evidence="14" id="KW-0472">Membrane</keyword>
<comment type="similarity">
    <text evidence="16">Belongs to the TRAFAC class TrmE-Era-EngA-EngB-Septin-like GTPase superfamily. AIG1/Toc34/Toc159-like paraseptin GTPase family. TOC159 subfamily.</text>
</comment>
<dbReference type="GO" id="GO:0005525">
    <property type="term" value="F:GTP binding"/>
    <property type="evidence" value="ECO:0007669"/>
    <property type="project" value="UniProtKB-KW"/>
</dbReference>
<dbReference type="GO" id="GO:0009707">
    <property type="term" value="C:chloroplast outer membrane"/>
    <property type="evidence" value="ECO:0007669"/>
    <property type="project" value="UniProtKB-SubCell"/>
</dbReference>
<keyword evidence="8" id="KW-0378">Hydrolase</keyword>
<keyword evidence="20" id="KW-1185">Reference proteome</keyword>
<dbReference type="Pfam" id="PF04548">
    <property type="entry name" value="AIG1"/>
    <property type="match status" value="1"/>
</dbReference>
<dbReference type="PANTHER" id="PTHR10903:SF68">
    <property type="entry name" value="TRANSLOCASE OF CHLOROPLAST 90, CHLOROPLASTIC"/>
    <property type="match status" value="1"/>
</dbReference>
<evidence type="ECO:0000256" key="17">
    <source>
        <dbReference type="SAM" id="MobiDB-lite"/>
    </source>
</evidence>
<dbReference type="GO" id="GO:0045036">
    <property type="term" value="P:protein targeting to chloroplast"/>
    <property type="evidence" value="ECO:0007669"/>
    <property type="project" value="TreeGrafter"/>
</dbReference>